<dbReference type="EMBL" id="JBFOCI010000005">
    <property type="protein sequence ID" value="MEW9807721.1"/>
    <property type="molecule type" value="Genomic_DNA"/>
</dbReference>
<name>A0ABV3R302_9HYPH</name>
<evidence type="ECO:0000313" key="1">
    <source>
        <dbReference type="EMBL" id="MEW9807721.1"/>
    </source>
</evidence>
<keyword evidence="2" id="KW-1185">Reference proteome</keyword>
<dbReference type="Proteomes" id="UP001556196">
    <property type="component" value="Unassembled WGS sequence"/>
</dbReference>
<organism evidence="1 2">
    <name type="scientific">Mesorhizobium marinum</name>
    <dbReference type="NCBI Taxonomy" id="3228790"/>
    <lineage>
        <taxon>Bacteria</taxon>
        <taxon>Pseudomonadati</taxon>
        <taxon>Pseudomonadota</taxon>
        <taxon>Alphaproteobacteria</taxon>
        <taxon>Hyphomicrobiales</taxon>
        <taxon>Phyllobacteriaceae</taxon>
        <taxon>Mesorhizobium</taxon>
    </lineage>
</organism>
<protein>
    <submittedName>
        <fullName evidence="1">Uncharacterized protein</fullName>
    </submittedName>
</protein>
<sequence>MPLQNRVDPFGDIHAADARGLFTGNRGIIHDPATKTLLKRRWTTKAWIVCTCDYKGRRRDVMGRNGPNGGAGWTELFFLDEVTALSAGHRPCFTCQRERAKEFCDCFARGRGLASIAAPAVDRVLHGERRASGGTPRKLTPAEAWSLPDGAMVAQGGLAFAVHGDWLVPWFMQGYGRICSRAGVETDDTSLLTPPATVAAIRAGYRPIWSATLRDFEANAAAIGPDI</sequence>
<proteinExistence type="predicted"/>
<accession>A0ABV3R302</accession>
<gene>
    <name evidence="1" type="ORF">ABUE31_17155</name>
</gene>
<reference evidence="1 2" key="1">
    <citation type="submission" date="2024-06" db="EMBL/GenBank/DDBJ databases">
        <authorList>
            <person name="Tuo L."/>
        </authorList>
    </citation>
    <scope>NUCLEOTIDE SEQUENCE [LARGE SCALE GENOMIC DNA]</scope>
    <source>
        <strain evidence="1 2">ZMM04-5</strain>
    </source>
</reference>
<evidence type="ECO:0000313" key="2">
    <source>
        <dbReference type="Proteomes" id="UP001556196"/>
    </source>
</evidence>
<dbReference type="RefSeq" id="WP_367724903.1">
    <property type="nucleotide sequence ID" value="NZ_JBFOCH010000040.1"/>
</dbReference>
<comment type="caution">
    <text evidence="1">The sequence shown here is derived from an EMBL/GenBank/DDBJ whole genome shotgun (WGS) entry which is preliminary data.</text>
</comment>